<dbReference type="AlphaFoldDB" id="X0YU69"/>
<dbReference type="EMBL" id="BART01006251">
    <property type="protein sequence ID" value="GAG60154.1"/>
    <property type="molecule type" value="Genomic_DNA"/>
</dbReference>
<evidence type="ECO:0000313" key="1">
    <source>
        <dbReference type="EMBL" id="GAG60154.1"/>
    </source>
</evidence>
<feature type="non-terminal residue" evidence="1">
    <location>
        <position position="1"/>
    </location>
</feature>
<name>X0YU69_9ZZZZ</name>
<accession>X0YU69</accession>
<organism evidence="1">
    <name type="scientific">marine sediment metagenome</name>
    <dbReference type="NCBI Taxonomy" id="412755"/>
    <lineage>
        <taxon>unclassified sequences</taxon>
        <taxon>metagenomes</taxon>
        <taxon>ecological metagenomes</taxon>
    </lineage>
</organism>
<protein>
    <submittedName>
        <fullName evidence="1">Uncharacterized protein</fullName>
    </submittedName>
</protein>
<gene>
    <name evidence="1" type="ORF">S01H4_14247</name>
</gene>
<reference evidence="1" key="1">
    <citation type="journal article" date="2014" name="Front. Microbiol.">
        <title>High frequency of phylogenetically diverse reductive dehalogenase-homologous genes in deep subseafloor sedimentary metagenomes.</title>
        <authorList>
            <person name="Kawai M."/>
            <person name="Futagami T."/>
            <person name="Toyoda A."/>
            <person name="Takaki Y."/>
            <person name="Nishi S."/>
            <person name="Hori S."/>
            <person name="Arai W."/>
            <person name="Tsubouchi T."/>
            <person name="Morono Y."/>
            <person name="Uchiyama I."/>
            <person name="Ito T."/>
            <person name="Fujiyama A."/>
            <person name="Inagaki F."/>
            <person name="Takami H."/>
        </authorList>
    </citation>
    <scope>NUCLEOTIDE SEQUENCE</scope>
    <source>
        <strain evidence="1">Expedition CK06-06</strain>
    </source>
</reference>
<proteinExistence type="predicted"/>
<comment type="caution">
    <text evidence="1">The sequence shown here is derived from an EMBL/GenBank/DDBJ whole genome shotgun (WGS) entry which is preliminary data.</text>
</comment>
<sequence>EVYQNNNTMEKQDIQILASTLKTLQTQVSPENFDKILTKLTKFKK</sequence>